<organism evidence="1">
    <name type="scientific">Salmonella enterica subsp. enterica serovar Panama</name>
    <dbReference type="NCBI Taxonomy" id="29472"/>
    <lineage>
        <taxon>Bacteria</taxon>
        <taxon>Pseudomonadati</taxon>
        <taxon>Pseudomonadota</taxon>
        <taxon>Gammaproteobacteria</taxon>
        <taxon>Enterobacterales</taxon>
        <taxon>Enterobacteriaceae</taxon>
        <taxon>Salmonella</taxon>
    </lineage>
</organism>
<comment type="caution">
    <text evidence="1">The sequence shown here is derived from an EMBL/GenBank/DDBJ whole genome shotgun (WGS) entry which is preliminary data.</text>
</comment>
<name>A0A619AK82_SALET</name>
<accession>A0A619AK82</accession>
<proteinExistence type="predicted"/>
<dbReference type="GO" id="GO:0016020">
    <property type="term" value="C:membrane"/>
    <property type="evidence" value="ECO:0007669"/>
    <property type="project" value="InterPro"/>
</dbReference>
<dbReference type="AlphaFoldDB" id="A0A619AK82"/>
<reference evidence="1" key="1">
    <citation type="submission" date="2018-07" db="EMBL/GenBank/DDBJ databases">
        <authorList>
            <consortium name="PulseNet: The National Subtyping Network for Foodborne Disease Surveillance"/>
            <person name="Tarr C.L."/>
            <person name="Trees E."/>
            <person name="Katz L.S."/>
            <person name="Carleton-Romer H.A."/>
            <person name="Stroika S."/>
            <person name="Kucerova Z."/>
            <person name="Roache K.F."/>
            <person name="Sabol A.L."/>
            <person name="Besser J."/>
            <person name="Gerner-Smidt P."/>
        </authorList>
    </citation>
    <scope>NUCLEOTIDE SEQUENCE</scope>
    <source>
        <strain evidence="1">PNUSAS001246</strain>
    </source>
</reference>
<dbReference type="GO" id="GO:0022857">
    <property type="term" value="F:transmembrane transporter activity"/>
    <property type="evidence" value="ECO:0007669"/>
    <property type="project" value="InterPro"/>
</dbReference>
<evidence type="ECO:0000313" key="1">
    <source>
        <dbReference type="EMBL" id="ECX6035553.1"/>
    </source>
</evidence>
<sequence length="97" mass="10684">TDADTAQVQQQSLRVEKSASSFLMAVGMISTDGSMTQEDIADYVGANIKDPVSGTHGVAVCSSARLFLPDEDQGGSWLWCSYPQELLRNGRRKFWIR</sequence>
<dbReference type="Gene3D" id="3.30.70.1320">
    <property type="entry name" value="Multidrug efflux transporter AcrB pore domain like"/>
    <property type="match status" value="1"/>
</dbReference>
<dbReference type="EMBL" id="AAKZQX010000056">
    <property type="protein sequence ID" value="ECX6035553.1"/>
    <property type="molecule type" value="Genomic_DNA"/>
</dbReference>
<dbReference type="Pfam" id="PF00873">
    <property type="entry name" value="ACR_tran"/>
    <property type="match status" value="1"/>
</dbReference>
<feature type="non-terminal residue" evidence="1">
    <location>
        <position position="1"/>
    </location>
</feature>
<gene>
    <name evidence="1" type="ORF">ATT75_22965</name>
</gene>
<protein>
    <submittedName>
        <fullName evidence="1">Uncharacterized protein</fullName>
    </submittedName>
</protein>
<dbReference type="InterPro" id="IPR001036">
    <property type="entry name" value="Acrflvin-R"/>
</dbReference>